<feature type="repeat" description="TPR" evidence="1">
    <location>
        <begin position="581"/>
        <end position="614"/>
    </location>
</feature>
<dbReference type="GO" id="GO:0006493">
    <property type="term" value="P:protein O-linked glycosylation"/>
    <property type="evidence" value="ECO:0007669"/>
    <property type="project" value="TreeGrafter"/>
</dbReference>
<protein>
    <submittedName>
        <fullName evidence="2">Tetratricopeptide TPR_1 repeat-containing protein</fullName>
    </submittedName>
</protein>
<dbReference type="SUPFAM" id="SSF48452">
    <property type="entry name" value="TPR-like"/>
    <property type="match status" value="1"/>
</dbReference>
<organism evidence="2 3">
    <name type="scientific">Runella slithyformis (strain ATCC 29530 / DSM 19594 / LMG 11500 / NCIMB 11436 / LSU 4)</name>
    <dbReference type="NCBI Taxonomy" id="761193"/>
    <lineage>
        <taxon>Bacteria</taxon>
        <taxon>Pseudomonadati</taxon>
        <taxon>Bacteroidota</taxon>
        <taxon>Cytophagia</taxon>
        <taxon>Cytophagales</taxon>
        <taxon>Spirosomataceae</taxon>
        <taxon>Runella</taxon>
    </lineage>
</organism>
<dbReference type="Proteomes" id="UP000000493">
    <property type="component" value="Chromosome"/>
</dbReference>
<dbReference type="Pfam" id="PF13414">
    <property type="entry name" value="TPR_11"/>
    <property type="match status" value="1"/>
</dbReference>
<evidence type="ECO:0000256" key="1">
    <source>
        <dbReference type="PROSITE-ProRule" id="PRU00339"/>
    </source>
</evidence>
<dbReference type="SMART" id="SM00028">
    <property type="entry name" value="TPR"/>
    <property type="match status" value="4"/>
</dbReference>
<dbReference type="GO" id="GO:0016757">
    <property type="term" value="F:glycosyltransferase activity"/>
    <property type="evidence" value="ECO:0007669"/>
    <property type="project" value="TreeGrafter"/>
</dbReference>
<dbReference type="PROSITE" id="PS50293">
    <property type="entry name" value="TPR_REGION"/>
    <property type="match status" value="4"/>
</dbReference>
<dbReference type="InterPro" id="IPR019734">
    <property type="entry name" value="TPR_rpt"/>
</dbReference>
<dbReference type="PANTHER" id="PTHR44998:SF1">
    <property type="entry name" value="UDP-N-ACETYLGLUCOSAMINE--PEPTIDE N-ACETYLGLUCOSAMINYLTRANSFERASE 110 KDA SUBUNIT"/>
    <property type="match status" value="1"/>
</dbReference>
<dbReference type="InterPro" id="IPR011990">
    <property type="entry name" value="TPR-like_helical_dom_sf"/>
</dbReference>
<reference evidence="2 3" key="2">
    <citation type="journal article" date="2012" name="Stand. Genomic Sci.">
        <title>Complete genome sequence of the aquatic bacterium Runella slithyformis type strain (LSU 4(T)).</title>
        <authorList>
            <person name="Copeland A."/>
            <person name="Zhang X."/>
            <person name="Misra M."/>
            <person name="Lapidus A."/>
            <person name="Nolan M."/>
            <person name="Lucas S."/>
            <person name="Deshpande S."/>
            <person name="Cheng J.F."/>
            <person name="Tapia R."/>
            <person name="Goodwin L.A."/>
            <person name="Pitluck S."/>
            <person name="Liolios K."/>
            <person name="Pagani I."/>
            <person name="Ivanova N."/>
            <person name="Mikhailova N."/>
            <person name="Pati A."/>
            <person name="Chen A."/>
            <person name="Palaniappan K."/>
            <person name="Land M."/>
            <person name="Hauser L."/>
            <person name="Pan C."/>
            <person name="Jeffries C.D."/>
            <person name="Detter J.C."/>
            <person name="Brambilla E.M."/>
            <person name="Rohde M."/>
            <person name="Djao O.D."/>
            <person name="Goker M."/>
            <person name="Sikorski J."/>
            <person name="Tindall B.J."/>
            <person name="Woyke T."/>
            <person name="Bristow J."/>
            <person name="Eisen J.A."/>
            <person name="Markowitz V."/>
            <person name="Hugenholtz P."/>
            <person name="Kyrpides N.C."/>
            <person name="Klenk H.P."/>
            <person name="Mavromatis K."/>
        </authorList>
    </citation>
    <scope>NUCLEOTIDE SEQUENCE [LARGE SCALE GENOMIC DNA]</scope>
    <source>
        <strain evidence="3">ATCC 29530 / DSM 19594 / LMG 11500 / NCIMB 11436 / LSU 4</strain>
    </source>
</reference>
<dbReference type="Pfam" id="PF00515">
    <property type="entry name" value="TPR_1"/>
    <property type="match status" value="2"/>
</dbReference>
<dbReference type="EMBL" id="CP002859">
    <property type="protein sequence ID" value="AEI48499.1"/>
    <property type="molecule type" value="Genomic_DNA"/>
</dbReference>
<sequence length="643" mass="74460">MYLNQKCIGNVYLVYILKMAKSKTYTVEEFKELWDKVSLRFRKENPSCIDVIARSDSSKNFFVNHLRSFNRINTLLGQSTAGVQGQTVYEAVRTLNNWLKKPKQKDYTDGITLGSNFAKALEAYANGVGLTPPPDDPLPQEVAGMGGGTVQEFSPVENIHIQKTPDQTDKLTAYLRFQAENDKRESKSDWSLERILANTIIDDVHRAEWNKIMETTWKDELGFKLFDDILYGQDSQAKGFAQELSTGTELTIRKLMRNRTDFPYWHRSLVVSALTLSIAQHSDPDKLELLFDFVKEEEPFVWKRALVGIALNSLNRPHLISDNPRFAGFWNKLHTQPYTAEALVAIDNALFDVRQNKEQTLISLYQQWIPQYEYFEKPQHWFLPYYAGNPISKKIPNKLADLLYYSLVWDLSLGKYVFCWQYERLGMPQKWRVPQILENEKQDLQTHPLLIEKYGDDAHISGLYETEINEYVQELHFFYQNYNQQHLQSLFDQQATLLKSSLVKLDTLVLNSAEAHYSIGVAYQNLEQYEKAIVAYQQAIAIKADFHEAYHNMGNAYVDLGQYDQAIDAYQQAIDIKPDFHKAYNFLGNAYVDLGQYVKAIEVYKKAIEIKPDKHEAYNFLGNAYVDLGQYVKAIEVYKKAIE</sequence>
<accession>A0A7U3ZJR0</accession>
<name>A0A7U3ZJR0_RUNSL</name>
<keyword evidence="1" id="KW-0802">TPR repeat</keyword>
<feature type="repeat" description="TPR" evidence="1">
    <location>
        <begin position="513"/>
        <end position="546"/>
    </location>
</feature>
<proteinExistence type="predicted"/>
<feature type="repeat" description="TPR" evidence="1">
    <location>
        <begin position="547"/>
        <end position="580"/>
    </location>
</feature>
<dbReference type="Gene3D" id="1.25.40.10">
    <property type="entry name" value="Tetratricopeptide repeat domain"/>
    <property type="match status" value="2"/>
</dbReference>
<evidence type="ECO:0000313" key="3">
    <source>
        <dbReference type="Proteomes" id="UP000000493"/>
    </source>
</evidence>
<dbReference type="AlphaFoldDB" id="A0A7U3ZJR0"/>
<gene>
    <name evidence="2" type="ordered locus">Runsl_2084</name>
</gene>
<keyword evidence="3" id="KW-1185">Reference proteome</keyword>
<feature type="repeat" description="TPR" evidence="1">
    <location>
        <begin position="615"/>
        <end position="643"/>
    </location>
</feature>
<evidence type="ECO:0000313" key="2">
    <source>
        <dbReference type="EMBL" id="AEI48499.1"/>
    </source>
</evidence>
<reference evidence="3" key="1">
    <citation type="submission" date="2011-06" db="EMBL/GenBank/DDBJ databases">
        <title>The complete genome of chromosome of Runella slithyformis DSM 19594.</title>
        <authorList>
            <consortium name="US DOE Joint Genome Institute (JGI-PGF)"/>
            <person name="Lucas S."/>
            <person name="Han J."/>
            <person name="Lapidus A."/>
            <person name="Bruce D."/>
            <person name="Goodwin L."/>
            <person name="Pitluck S."/>
            <person name="Peters L."/>
            <person name="Kyrpides N."/>
            <person name="Mavromatis K."/>
            <person name="Ivanova N."/>
            <person name="Ovchinnikova G."/>
            <person name="Zhang X."/>
            <person name="Misra M."/>
            <person name="Detter J.C."/>
            <person name="Tapia R."/>
            <person name="Han C."/>
            <person name="Land M."/>
            <person name="Hauser L."/>
            <person name="Markowitz V."/>
            <person name="Cheng J.-F."/>
            <person name="Hugenholtz P."/>
            <person name="Woyke T."/>
            <person name="Wu D."/>
            <person name="Tindall B."/>
            <person name="Faehrich R."/>
            <person name="Brambilla E."/>
            <person name="Klenk H.-P."/>
            <person name="Eisen J.A."/>
        </authorList>
    </citation>
    <scope>NUCLEOTIDE SEQUENCE [LARGE SCALE GENOMIC DNA]</scope>
    <source>
        <strain evidence="3">ATCC 29530 / DSM 19594 / LMG 11500 / NCIMB 11436 / LSU 4</strain>
    </source>
</reference>
<dbReference type="PANTHER" id="PTHR44998">
    <property type="match status" value="1"/>
</dbReference>
<dbReference type="KEGG" id="rsi:Runsl_2084"/>
<dbReference type="PROSITE" id="PS50005">
    <property type="entry name" value="TPR"/>
    <property type="match status" value="4"/>
</dbReference>